<evidence type="ECO:0000259" key="1">
    <source>
        <dbReference type="Pfam" id="PF00561"/>
    </source>
</evidence>
<keyword evidence="3" id="KW-1185">Reference proteome</keyword>
<dbReference type="GO" id="GO:0016787">
    <property type="term" value="F:hydrolase activity"/>
    <property type="evidence" value="ECO:0007669"/>
    <property type="project" value="UniProtKB-KW"/>
</dbReference>
<feature type="domain" description="AB hydrolase-1" evidence="1">
    <location>
        <begin position="28"/>
        <end position="273"/>
    </location>
</feature>
<gene>
    <name evidence="2" type="ORF">HGA10_04220</name>
</gene>
<dbReference type="AlphaFoldDB" id="A0A846W116"/>
<dbReference type="InterPro" id="IPR050266">
    <property type="entry name" value="AB_hydrolase_sf"/>
</dbReference>
<dbReference type="InterPro" id="IPR000639">
    <property type="entry name" value="Epox_hydrolase-like"/>
</dbReference>
<proteinExistence type="predicted"/>
<accession>A0A846W116</accession>
<dbReference type="PANTHER" id="PTHR43798">
    <property type="entry name" value="MONOACYLGLYCEROL LIPASE"/>
    <property type="match status" value="1"/>
</dbReference>
<evidence type="ECO:0000313" key="3">
    <source>
        <dbReference type="Proteomes" id="UP000572007"/>
    </source>
</evidence>
<sequence length="293" mass="31935">MTDIFDTYTDVTVAGGPVRLYRAGDSGPPLLLLHGGMLDTARGVWRRIVPDLAVDHRVYAIDLPRHGNSRPWQGVLDDTFYRRFLHELLDTLDLPRVAIIGISLGAGVATGYALDHPERVTALIAIGPGGIGAERTAQFLTWLLIRTPGVLRLTSRYLARHPASIRKSMISTLTAGAKTPDFDTIVELATAEAVAKAEHDEPVLDDWMTRAYGPFAMRLNLLPALPGMITPTLWVRGGNDRLVGATEMSAAAAATPNGRLVTIPDAGHIVTYDQPEEFNRLAREFLDATLDHC</sequence>
<protein>
    <submittedName>
        <fullName evidence="2">Alpha/beta hydrolase</fullName>
    </submittedName>
</protein>
<dbReference type="RefSeq" id="WP_067638870.1">
    <property type="nucleotide sequence ID" value="NZ_JAAXOM010000001.1"/>
</dbReference>
<comment type="caution">
    <text evidence="2">The sequence shown here is derived from an EMBL/GenBank/DDBJ whole genome shotgun (WGS) entry which is preliminary data.</text>
</comment>
<reference evidence="2 3" key="1">
    <citation type="submission" date="2020-04" db="EMBL/GenBank/DDBJ databases">
        <title>MicrobeNet Type strains.</title>
        <authorList>
            <person name="Nicholson A.C."/>
        </authorList>
    </citation>
    <scope>NUCLEOTIDE SEQUENCE [LARGE SCALE GENOMIC DNA]</scope>
    <source>
        <strain evidence="2 3">DSM 44960</strain>
    </source>
</reference>
<dbReference type="PRINTS" id="PR00412">
    <property type="entry name" value="EPOXHYDRLASE"/>
</dbReference>
<dbReference type="SUPFAM" id="SSF53474">
    <property type="entry name" value="alpha/beta-Hydrolases"/>
    <property type="match status" value="1"/>
</dbReference>
<dbReference type="InterPro" id="IPR029058">
    <property type="entry name" value="AB_hydrolase_fold"/>
</dbReference>
<dbReference type="InterPro" id="IPR000073">
    <property type="entry name" value="AB_hydrolase_1"/>
</dbReference>
<dbReference type="EMBL" id="JAAXOM010000001">
    <property type="protein sequence ID" value="NKX86520.1"/>
    <property type="molecule type" value="Genomic_DNA"/>
</dbReference>
<evidence type="ECO:0000313" key="2">
    <source>
        <dbReference type="EMBL" id="NKX86520.1"/>
    </source>
</evidence>
<dbReference type="Pfam" id="PF00561">
    <property type="entry name" value="Abhydrolase_1"/>
    <property type="match status" value="1"/>
</dbReference>
<dbReference type="Proteomes" id="UP000572007">
    <property type="component" value="Unassembled WGS sequence"/>
</dbReference>
<organism evidence="2 3">
    <name type="scientific">Nocardia coubleae</name>
    <dbReference type="NCBI Taxonomy" id="356147"/>
    <lineage>
        <taxon>Bacteria</taxon>
        <taxon>Bacillati</taxon>
        <taxon>Actinomycetota</taxon>
        <taxon>Actinomycetes</taxon>
        <taxon>Mycobacteriales</taxon>
        <taxon>Nocardiaceae</taxon>
        <taxon>Nocardia</taxon>
    </lineage>
</organism>
<dbReference type="Gene3D" id="3.40.50.1820">
    <property type="entry name" value="alpha/beta hydrolase"/>
    <property type="match status" value="1"/>
</dbReference>
<keyword evidence="2" id="KW-0378">Hydrolase</keyword>
<name>A0A846W116_9NOCA</name>
<dbReference type="PRINTS" id="PR00111">
    <property type="entry name" value="ABHYDROLASE"/>
</dbReference>